<dbReference type="SUPFAM" id="SSF50939">
    <property type="entry name" value="Sialidases"/>
    <property type="match status" value="2"/>
</dbReference>
<dbReference type="InterPro" id="IPR015943">
    <property type="entry name" value="WD40/YVTN_repeat-like_dom_sf"/>
</dbReference>
<dbReference type="CDD" id="cd15482">
    <property type="entry name" value="Sialidase_non-viral"/>
    <property type="match status" value="1"/>
</dbReference>
<dbReference type="Pfam" id="PF15902">
    <property type="entry name" value="Sortilin-Vps10"/>
    <property type="match status" value="1"/>
</dbReference>
<dbReference type="EMBL" id="UINC01001104">
    <property type="protein sequence ID" value="SUZ70875.1"/>
    <property type="molecule type" value="Genomic_DNA"/>
</dbReference>
<gene>
    <name evidence="3" type="ORF">METZ01_LOCUS23729</name>
</gene>
<dbReference type="GO" id="GO:0010411">
    <property type="term" value="P:xyloglucan metabolic process"/>
    <property type="evidence" value="ECO:0007669"/>
    <property type="project" value="TreeGrafter"/>
</dbReference>
<reference evidence="3" key="1">
    <citation type="submission" date="2018-05" db="EMBL/GenBank/DDBJ databases">
        <authorList>
            <person name="Lanie J.A."/>
            <person name="Ng W.-L."/>
            <person name="Kazmierczak K.M."/>
            <person name="Andrzejewski T.M."/>
            <person name="Davidsen T.M."/>
            <person name="Wayne K.J."/>
            <person name="Tettelin H."/>
            <person name="Glass J.I."/>
            <person name="Rusch D."/>
            <person name="Podicherti R."/>
            <person name="Tsui H.-C.T."/>
            <person name="Winkler M.E."/>
        </authorList>
    </citation>
    <scope>NUCLEOTIDE SEQUENCE</scope>
</reference>
<evidence type="ECO:0000313" key="3">
    <source>
        <dbReference type="EMBL" id="SUZ70875.1"/>
    </source>
</evidence>
<sequence>MNKIIPLLVLLLSNSLWSDILSEPGFNEDTFLGLKFRSIGPAMMSGRIADIAIDPNDQSTWYVGVGSGGVWKTKTAGITWEAIFDNENSYSVGSVTIDPQDSNTIWVGTGENISGRHVGYGSGIFRSVDGGINWKNMGLKNSEHIGMIRIDPRNSNIIFVASQGPLWSSAGDRGLYKSIDGGESWRKILGDGLGNNDTDDQYTGVSEIHIDQNNPDVLYAVSWQRFRNVAVLMDGGPGSGIHKSTDGGETWNKLTEGLPEGAMGKIGLAVSPQNSDIIYATIELKNKSGGFWRSTDRGRSWEKMSDYLSGGTGPHYYQEIFASPHKFDRIYQMDVHLHVTENGGKEFTKMDSKTKHVDHHAMAFDPNDENYLLVGNDGGLYESFDLGQTWRFISNMPITQFYKVAVDYDEPFYNVYGGTQDNSSFGGPSQTDNVVGILNSDWYLTLGADGHQSAADPTNPNIIYANWQEGNLTRYDRSTGESVYIQPQPAVGENQERFNWDAPILISPHDSKQLYFASHRVWRSDDRGDSWKTISEDLTRNQNRLEMPIMGRKWSINSNWDLSAMSQYNTITSLSESPIIEGLIYVGTDDGLIHVTQNNGTTWQTINKLPDMPDDFFVNDIKADLHDEDTVYVAVDNHKRGDFNAYILKSENKGRTWKNISNNLPERHLVWRVVQDHVNPDLLFIGTEFGVFFSINSGKLWTKLKGNVPNIAFRDLVIQKRENDLIGATFGRSIYILDDYSPLRKISEEMLKNEISLFPVRKTHWYVPKRPHSCVSVGCVDSQGDSYYVAPNPPFGATFSYYLPETLDSLKDRRRKSEKEDEKENKDIVIPDWERLTEEELEDKPAIIFSVKDANNNIVRYIEGATEAGFNRTTWDLRYPVVNPWIPAEQRNTNGGSLGVLVAPGTFQVSMHKRIDGKLIDLNLKEFFEVVSIRTPTLPGSSQHQRVVFSQQVNEMRRAAEGTIKVVGNIIEELESIKEILSFSTADMSLYEKANSLKKKIQMEHYRLSGNRTKNSLGVLAPLSVKSRLSYASYNPSRNAYGPTKTERDSLMIANDLYNEISTHLTFLVDQEYENLKKSLDEAHVPWSPGRSIQK</sequence>
<dbReference type="PANTHER" id="PTHR43739:SF5">
    <property type="entry name" value="EXO-ALPHA-SIALIDASE"/>
    <property type="match status" value="1"/>
</dbReference>
<protein>
    <recommendedName>
        <fullName evidence="2">Sortilin N-terminal domain-containing protein</fullName>
    </recommendedName>
</protein>
<proteinExistence type="predicted"/>
<evidence type="ECO:0000256" key="1">
    <source>
        <dbReference type="ARBA" id="ARBA00022737"/>
    </source>
</evidence>
<evidence type="ECO:0000259" key="2">
    <source>
        <dbReference type="Pfam" id="PF15902"/>
    </source>
</evidence>
<dbReference type="InterPro" id="IPR031778">
    <property type="entry name" value="Sortilin_N"/>
</dbReference>
<accession>A0A381PV01</accession>
<dbReference type="AlphaFoldDB" id="A0A381PV01"/>
<name>A0A381PV01_9ZZZZ</name>
<organism evidence="3">
    <name type="scientific">marine metagenome</name>
    <dbReference type="NCBI Taxonomy" id="408172"/>
    <lineage>
        <taxon>unclassified sequences</taxon>
        <taxon>metagenomes</taxon>
        <taxon>ecological metagenomes</taxon>
    </lineage>
</organism>
<feature type="domain" description="Sortilin N-terminal" evidence="2">
    <location>
        <begin position="291"/>
        <end position="396"/>
    </location>
</feature>
<dbReference type="Gene3D" id="2.130.10.10">
    <property type="entry name" value="YVTN repeat-like/Quinoprotein amine dehydrogenase"/>
    <property type="match status" value="5"/>
</dbReference>
<dbReference type="InterPro" id="IPR036278">
    <property type="entry name" value="Sialidase_sf"/>
</dbReference>
<dbReference type="PANTHER" id="PTHR43739">
    <property type="entry name" value="XYLOGLUCANASE (EUROFUNG)"/>
    <property type="match status" value="1"/>
</dbReference>
<dbReference type="InterPro" id="IPR052025">
    <property type="entry name" value="Xyloglucanase_GH74"/>
</dbReference>
<keyword evidence="1" id="KW-0677">Repeat</keyword>